<dbReference type="PANTHER" id="PTHR11012:SF55">
    <property type="entry name" value="BHLH DOMAIN-CONTAINING PROTEIN"/>
    <property type="match status" value="1"/>
</dbReference>
<accession>A0AAR5Q599</accession>
<proteinExistence type="predicted"/>
<dbReference type="AlphaFoldDB" id="A0AAR5Q599"/>
<protein>
    <recommendedName>
        <fullName evidence="1">CHK kinase-like domain-containing protein</fullName>
    </recommendedName>
</protein>
<evidence type="ECO:0000259" key="1">
    <source>
        <dbReference type="SMART" id="SM00587"/>
    </source>
</evidence>
<dbReference type="PANTHER" id="PTHR11012">
    <property type="entry name" value="PROTEIN KINASE-LIKE DOMAIN-CONTAINING"/>
    <property type="match status" value="1"/>
</dbReference>
<reference evidence="3" key="1">
    <citation type="journal article" date="2013" name="Genome Biol.">
        <title>Draft genome of the mountain pine beetle, Dendroctonus ponderosae Hopkins, a major forest pest.</title>
        <authorList>
            <person name="Keeling C.I."/>
            <person name="Yuen M.M."/>
            <person name="Liao N.Y."/>
            <person name="Docking T.R."/>
            <person name="Chan S.K."/>
            <person name="Taylor G.A."/>
            <person name="Palmquist D.L."/>
            <person name="Jackman S.D."/>
            <person name="Nguyen A."/>
            <person name="Li M."/>
            <person name="Henderson H."/>
            <person name="Janes J.K."/>
            <person name="Zhao Y."/>
            <person name="Pandoh P."/>
            <person name="Moore R."/>
            <person name="Sperling F.A."/>
            <person name="Huber D.P."/>
            <person name="Birol I."/>
            <person name="Jones S.J."/>
            <person name="Bohlmann J."/>
        </authorList>
    </citation>
    <scope>NUCLEOTIDE SEQUENCE</scope>
</reference>
<feature type="domain" description="CHK kinase-like" evidence="1">
    <location>
        <begin position="172"/>
        <end position="362"/>
    </location>
</feature>
<dbReference type="SUPFAM" id="SSF56112">
    <property type="entry name" value="Protein kinase-like (PK-like)"/>
    <property type="match status" value="1"/>
</dbReference>
<dbReference type="GeneID" id="109543212"/>
<dbReference type="SMART" id="SM00587">
    <property type="entry name" value="CHK"/>
    <property type="match status" value="1"/>
</dbReference>
<organism evidence="2 3">
    <name type="scientific">Dendroctonus ponderosae</name>
    <name type="common">Mountain pine beetle</name>
    <dbReference type="NCBI Taxonomy" id="77166"/>
    <lineage>
        <taxon>Eukaryota</taxon>
        <taxon>Metazoa</taxon>
        <taxon>Ecdysozoa</taxon>
        <taxon>Arthropoda</taxon>
        <taxon>Hexapoda</taxon>
        <taxon>Insecta</taxon>
        <taxon>Pterygota</taxon>
        <taxon>Neoptera</taxon>
        <taxon>Endopterygota</taxon>
        <taxon>Coleoptera</taxon>
        <taxon>Polyphaga</taxon>
        <taxon>Cucujiformia</taxon>
        <taxon>Curculionidae</taxon>
        <taxon>Scolytinae</taxon>
        <taxon>Dendroctonus</taxon>
    </lineage>
</organism>
<keyword evidence="3" id="KW-1185">Reference proteome</keyword>
<dbReference type="InterPro" id="IPR015897">
    <property type="entry name" value="CHK_kinase-like"/>
</dbReference>
<dbReference type="InterPro" id="IPR004119">
    <property type="entry name" value="EcKL"/>
</dbReference>
<dbReference type="EnsemblMetazoa" id="XM_019912796.1">
    <property type="protein sequence ID" value="XP_019768355.1"/>
    <property type="gene ID" value="LOC109543212"/>
</dbReference>
<name>A0AAR5Q599_DENPD</name>
<dbReference type="Proteomes" id="UP000019118">
    <property type="component" value="Unassembled WGS sequence"/>
</dbReference>
<evidence type="ECO:0000313" key="3">
    <source>
        <dbReference type="Proteomes" id="UP000019118"/>
    </source>
</evidence>
<reference evidence="2" key="2">
    <citation type="submission" date="2024-08" db="UniProtKB">
        <authorList>
            <consortium name="EnsemblMetazoa"/>
        </authorList>
    </citation>
    <scope>IDENTIFICATION</scope>
</reference>
<sequence length="433" mass="50393">MIRKPQGRVQKSIRAAYARALRLILRPDGPHNAPSPFQFFNLLTLLGRPLDQIKLVEENVEFRTGATHRPHTFHIKVLLVETTAKEPKEIHWNVIARVMGHIDENNKKSVNIRSKFEREILMYLTAFKSLDKFQRLFPAVGINYCDLFPICYGCAFSVMNQNTGRADHTAAILLQNLKASSYHFISEPCDIALARLIVKRLALFHATPIAMAMQTINRYLHKLHSRMTGDIKFDPEYNASEEFEIISDTLYGDPELTQYLAAINHQLGLCAYNIDSNNDIENPAWTTICHRRCSIRKIMQRFQDGDDRERIKFVDTKYMEYDSCATDLLFFMLTSLTKAVLDKYFDDILQTYFSEFSRIMSIACIQLPEYTYQNFVTEFELRALSYMGPVFFEIRRIYFDGIFGSKPIRGMSYETKLKEVVSFVKDKGWLKRR</sequence>
<dbReference type="InterPro" id="IPR011009">
    <property type="entry name" value="Kinase-like_dom_sf"/>
</dbReference>
<dbReference type="KEGG" id="dpa:109543212"/>
<evidence type="ECO:0000313" key="2">
    <source>
        <dbReference type="EnsemblMetazoa" id="XP_019768355.1"/>
    </source>
</evidence>
<dbReference type="Pfam" id="PF02958">
    <property type="entry name" value="EcKL"/>
    <property type="match status" value="1"/>
</dbReference>